<evidence type="ECO:0000256" key="4">
    <source>
        <dbReference type="ARBA" id="ARBA00022617"/>
    </source>
</evidence>
<dbReference type="InterPro" id="IPR036396">
    <property type="entry name" value="Cyt_P450_sf"/>
</dbReference>
<gene>
    <name evidence="12" type="ORF">OE88DRAFT_1673355</name>
</gene>
<evidence type="ECO:0000256" key="7">
    <source>
        <dbReference type="ARBA" id="ARBA00023004"/>
    </source>
</evidence>
<keyword evidence="5 9" id="KW-0479">Metal-binding</keyword>
<evidence type="ECO:0000256" key="10">
    <source>
        <dbReference type="RuleBase" id="RU000461"/>
    </source>
</evidence>
<evidence type="ECO:0000256" key="3">
    <source>
        <dbReference type="ARBA" id="ARBA00010617"/>
    </source>
</evidence>
<keyword evidence="11" id="KW-0732">Signal</keyword>
<dbReference type="PROSITE" id="PS00086">
    <property type="entry name" value="CYTOCHROME_P450"/>
    <property type="match status" value="1"/>
</dbReference>
<dbReference type="GO" id="GO:0004497">
    <property type="term" value="F:monooxygenase activity"/>
    <property type="evidence" value="ECO:0007669"/>
    <property type="project" value="UniProtKB-KW"/>
</dbReference>
<keyword evidence="7 9" id="KW-0408">Iron</keyword>
<dbReference type="InterPro" id="IPR002401">
    <property type="entry name" value="Cyt_P450_E_grp-I"/>
</dbReference>
<reference evidence="12 13" key="1">
    <citation type="journal article" date="2019" name="Nat. Ecol. Evol.">
        <title>Megaphylogeny resolves global patterns of mushroom evolution.</title>
        <authorList>
            <person name="Varga T."/>
            <person name="Krizsan K."/>
            <person name="Foldi C."/>
            <person name="Dima B."/>
            <person name="Sanchez-Garcia M."/>
            <person name="Sanchez-Ramirez S."/>
            <person name="Szollosi G.J."/>
            <person name="Szarkandi J.G."/>
            <person name="Papp V."/>
            <person name="Albert L."/>
            <person name="Andreopoulos W."/>
            <person name="Angelini C."/>
            <person name="Antonin V."/>
            <person name="Barry K.W."/>
            <person name="Bougher N.L."/>
            <person name="Buchanan P."/>
            <person name="Buyck B."/>
            <person name="Bense V."/>
            <person name="Catcheside P."/>
            <person name="Chovatia M."/>
            <person name="Cooper J."/>
            <person name="Damon W."/>
            <person name="Desjardin D."/>
            <person name="Finy P."/>
            <person name="Geml J."/>
            <person name="Haridas S."/>
            <person name="Hughes K."/>
            <person name="Justo A."/>
            <person name="Karasinski D."/>
            <person name="Kautmanova I."/>
            <person name="Kiss B."/>
            <person name="Kocsube S."/>
            <person name="Kotiranta H."/>
            <person name="LaButti K.M."/>
            <person name="Lechner B.E."/>
            <person name="Liimatainen K."/>
            <person name="Lipzen A."/>
            <person name="Lukacs Z."/>
            <person name="Mihaltcheva S."/>
            <person name="Morgado L.N."/>
            <person name="Niskanen T."/>
            <person name="Noordeloos M.E."/>
            <person name="Ohm R.A."/>
            <person name="Ortiz-Santana B."/>
            <person name="Ovrebo C."/>
            <person name="Racz N."/>
            <person name="Riley R."/>
            <person name="Savchenko A."/>
            <person name="Shiryaev A."/>
            <person name="Soop K."/>
            <person name="Spirin V."/>
            <person name="Szebenyi C."/>
            <person name="Tomsovsky M."/>
            <person name="Tulloss R.E."/>
            <person name="Uehling J."/>
            <person name="Grigoriev I.V."/>
            <person name="Vagvolgyi C."/>
            <person name="Papp T."/>
            <person name="Martin F.M."/>
            <person name="Miettinen O."/>
            <person name="Hibbett D.S."/>
            <person name="Nagy L.G."/>
        </authorList>
    </citation>
    <scope>NUCLEOTIDE SEQUENCE [LARGE SCALE GENOMIC DNA]</scope>
    <source>
        <strain evidence="12 13">OMC1185</strain>
    </source>
</reference>
<dbReference type="EMBL" id="ML213504">
    <property type="protein sequence ID" value="TFK56140.1"/>
    <property type="molecule type" value="Genomic_DNA"/>
</dbReference>
<proteinExistence type="inferred from homology"/>
<comment type="pathway">
    <text evidence="2">Secondary metabolite biosynthesis.</text>
</comment>
<dbReference type="STRING" id="5364.A0A5C3NFP9"/>
<protein>
    <submittedName>
        <fullName evidence="12">Cytochrome P450</fullName>
    </submittedName>
</protein>
<organism evidence="12 13">
    <name type="scientific">Heliocybe sulcata</name>
    <dbReference type="NCBI Taxonomy" id="5364"/>
    <lineage>
        <taxon>Eukaryota</taxon>
        <taxon>Fungi</taxon>
        <taxon>Dikarya</taxon>
        <taxon>Basidiomycota</taxon>
        <taxon>Agaricomycotina</taxon>
        <taxon>Agaricomycetes</taxon>
        <taxon>Gloeophyllales</taxon>
        <taxon>Gloeophyllaceae</taxon>
        <taxon>Heliocybe</taxon>
    </lineage>
</organism>
<feature type="signal peptide" evidence="11">
    <location>
        <begin position="1"/>
        <end position="15"/>
    </location>
</feature>
<dbReference type="PRINTS" id="PR00385">
    <property type="entry name" value="P450"/>
</dbReference>
<evidence type="ECO:0000256" key="5">
    <source>
        <dbReference type="ARBA" id="ARBA00022723"/>
    </source>
</evidence>
<evidence type="ECO:0000256" key="8">
    <source>
        <dbReference type="ARBA" id="ARBA00023033"/>
    </source>
</evidence>
<evidence type="ECO:0000256" key="11">
    <source>
        <dbReference type="SAM" id="SignalP"/>
    </source>
</evidence>
<comment type="cofactor">
    <cofactor evidence="1 9">
        <name>heme</name>
        <dbReference type="ChEBI" id="CHEBI:30413"/>
    </cofactor>
</comment>
<dbReference type="PRINTS" id="PR00463">
    <property type="entry name" value="EP450I"/>
</dbReference>
<sequence length="503" mass="55806">MALLALTDFIFLVLAVFLLKQLFSTRPPAPYPPGPKALPLIGNVLDMPTEQEWKTFSKWGQVWGDFMSLNVLGQTLIILNSSKLAIEMLDRKSSIYSDRPFLMMAGEIVGWKDTLALTPYGDRFRSIRKMFHGAIGTKSSIARYLPVEQRETAKFLKRVLNAPHAIADHIRWTAGSIILELAYGYKVKEESDPIVNVVDQATEQFSLATAPGAFLVDVIPALRHVPEWLPGADWKKKAASWSRTLTDMVNVPLDFVQRQMAAGVAAPSITQSLLENPELTAEERSTIKWAAASLYSGGADTTVSAIYTFYLAMTLYPEVQRKAQAEIDAVVGNDRLPNHQDRQHLPYVEALVKEVLRWNPVTPLGVPHRVTEDDVHEGYYIPKGSVVITNIWQILHDPRTYSDALEFNPSRFLGAQPEQDPRSFCFGFGRRVCPGMKLADASIFISCAMSLAVFDIAKAVDACGAVLEPTVDYTSGTISHPKPFPCSIKARSLKAEALIRSAE</sequence>
<name>A0A5C3NFP9_9AGAM</name>
<accession>A0A5C3NFP9</accession>
<dbReference type="Pfam" id="PF00067">
    <property type="entry name" value="p450"/>
    <property type="match status" value="1"/>
</dbReference>
<keyword evidence="13" id="KW-1185">Reference proteome</keyword>
<dbReference type="Proteomes" id="UP000305948">
    <property type="component" value="Unassembled WGS sequence"/>
</dbReference>
<dbReference type="PANTHER" id="PTHR46300:SF7">
    <property type="entry name" value="P450, PUTATIVE (EUROFUNG)-RELATED"/>
    <property type="match status" value="1"/>
</dbReference>
<feature type="chain" id="PRO_5023032282" evidence="11">
    <location>
        <begin position="16"/>
        <end position="503"/>
    </location>
</feature>
<evidence type="ECO:0000256" key="6">
    <source>
        <dbReference type="ARBA" id="ARBA00023002"/>
    </source>
</evidence>
<keyword evidence="6 10" id="KW-0560">Oxidoreductase</keyword>
<evidence type="ECO:0000256" key="1">
    <source>
        <dbReference type="ARBA" id="ARBA00001971"/>
    </source>
</evidence>
<feature type="binding site" description="axial binding residue" evidence="9">
    <location>
        <position position="433"/>
    </location>
    <ligand>
        <name>heme</name>
        <dbReference type="ChEBI" id="CHEBI:30413"/>
    </ligand>
    <ligandPart>
        <name>Fe</name>
        <dbReference type="ChEBI" id="CHEBI:18248"/>
    </ligandPart>
</feature>
<evidence type="ECO:0000256" key="2">
    <source>
        <dbReference type="ARBA" id="ARBA00005179"/>
    </source>
</evidence>
<comment type="similarity">
    <text evidence="3 10">Belongs to the cytochrome P450 family.</text>
</comment>
<dbReference type="GO" id="GO:0005506">
    <property type="term" value="F:iron ion binding"/>
    <property type="evidence" value="ECO:0007669"/>
    <property type="project" value="InterPro"/>
</dbReference>
<dbReference type="PANTHER" id="PTHR46300">
    <property type="entry name" value="P450, PUTATIVE (EUROFUNG)-RELATED-RELATED"/>
    <property type="match status" value="1"/>
</dbReference>
<keyword evidence="8 10" id="KW-0503">Monooxygenase</keyword>
<dbReference type="OrthoDB" id="2789670at2759"/>
<dbReference type="InterPro" id="IPR050364">
    <property type="entry name" value="Cytochrome_P450_fung"/>
</dbReference>
<evidence type="ECO:0000313" key="13">
    <source>
        <dbReference type="Proteomes" id="UP000305948"/>
    </source>
</evidence>
<keyword evidence="4 9" id="KW-0349">Heme</keyword>
<dbReference type="CDD" id="cd11065">
    <property type="entry name" value="CYP64-like"/>
    <property type="match status" value="1"/>
</dbReference>
<dbReference type="Gene3D" id="1.10.630.10">
    <property type="entry name" value="Cytochrome P450"/>
    <property type="match status" value="1"/>
</dbReference>
<dbReference type="InterPro" id="IPR001128">
    <property type="entry name" value="Cyt_P450"/>
</dbReference>
<dbReference type="GO" id="GO:0016705">
    <property type="term" value="F:oxidoreductase activity, acting on paired donors, with incorporation or reduction of molecular oxygen"/>
    <property type="evidence" value="ECO:0007669"/>
    <property type="project" value="InterPro"/>
</dbReference>
<dbReference type="AlphaFoldDB" id="A0A5C3NFP9"/>
<dbReference type="InterPro" id="IPR017972">
    <property type="entry name" value="Cyt_P450_CS"/>
</dbReference>
<evidence type="ECO:0000313" key="12">
    <source>
        <dbReference type="EMBL" id="TFK56140.1"/>
    </source>
</evidence>
<dbReference type="GO" id="GO:0020037">
    <property type="term" value="F:heme binding"/>
    <property type="evidence" value="ECO:0007669"/>
    <property type="project" value="InterPro"/>
</dbReference>
<evidence type="ECO:0000256" key="9">
    <source>
        <dbReference type="PIRSR" id="PIRSR602401-1"/>
    </source>
</evidence>
<dbReference type="SUPFAM" id="SSF48264">
    <property type="entry name" value="Cytochrome P450"/>
    <property type="match status" value="1"/>
</dbReference>